<feature type="domain" description="ChsH2 C-terminal OB-fold" evidence="1">
    <location>
        <begin position="51"/>
        <end position="109"/>
    </location>
</feature>
<evidence type="ECO:0000313" key="3">
    <source>
        <dbReference type="Proteomes" id="UP000561459"/>
    </source>
</evidence>
<evidence type="ECO:0000313" key="2">
    <source>
        <dbReference type="EMBL" id="MBB3940314.1"/>
    </source>
</evidence>
<dbReference type="Pfam" id="PF01796">
    <property type="entry name" value="OB_ChsH2_C"/>
    <property type="match status" value="1"/>
</dbReference>
<dbReference type="InterPro" id="IPR002878">
    <property type="entry name" value="ChsH2_C"/>
</dbReference>
<dbReference type="Proteomes" id="UP000561459">
    <property type="component" value="Unassembled WGS sequence"/>
</dbReference>
<accession>A0A7W6C2B8</accession>
<dbReference type="RefSeq" id="WP_058736611.1">
    <property type="nucleotide sequence ID" value="NZ_JACIDY010000004.1"/>
</dbReference>
<keyword evidence="3" id="KW-1185">Reference proteome</keyword>
<dbReference type="EMBL" id="JACIDY010000004">
    <property type="protein sequence ID" value="MBB3940314.1"/>
    <property type="molecule type" value="Genomic_DNA"/>
</dbReference>
<proteinExistence type="predicted"/>
<organism evidence="2 3">
    <name type="scientific">Novosphingobium fluoreni</name>
    <dbReference type="NCBI Taxonomy" id="1391222"/>
    <lineage>
        <taxon>Bacteria</taxon>
        <taxon>Pseudomonadati</taxon>
        <taxon>Pseudomonadota</taxon>
        <taxon>Alphaproteobacteria</taxon>
        <taxon>Sphingomonadales</taxon>
        <taxon>Sphingomonadaceae</taxon>
        <taxon>Novosphingobium</taxon>
    </lineage>
</organism>
<dbReference type="InterPro" id="IPR052513">
    <property type="entry name" value="Thioester_dehydratase-like"/>
</dbReference>
<evidence type="ECO:0000259" key="1">
    <source>
        <dbReference type="Pfam" id="PF01796"/>
    </source>
</evidence>
<sequence>MTTTTETGGPDLQYQAHLAAGRFMIQRGVKTGNAVFFPRAVAPGTGEDLEWFEPSGRGTVYASTCVRKRPPEADMNISLIDLEEGPRMMARVEGLPADAVPIGLEVQARIIPHEDGHIVVFDARENAR</sequence>
<dbReference type="PANTHER" id="PTHR34075">
    <property type="entry name" value="BLR3430 PROTEIN"/>
    <property type="match status" value="1"/>
</dbReference>
<name>A0A7W6C2B8_9SPHN</name>
<dbReference type="AlphaFoldDB" id="A0A7W6C2B8"/>
<dbReference type="SUPFAM" id="SSF50249">
    <property type="entry name" value="Nucleic acid-binding proteins"/>
    <property type="match status" value="1"/>
</dbReference>
<gene>
    <name evidence="2" type="ORF">GGR39_001971</name>
</gene>
<reference evidence="2 3" key="1">
    <citation type="submission" date="2020-08" db="EMBL/GenBank/DDBJ databases">
        <title>Genomic Encyclopedia of Type Strains, Phase IV (KMG-IV): sequencing the most valuable type-strain genomes for metagenomic binning, comparative biology and taxonomic classification.</title>
        <authorList>
            <person name="Goeker M."/>
        </authorList>
    </citation>
    <scope>NUCLEOTIDE SEQUENCE [LARGE SCALE GENOMIC DNA]</scope>
    <source>
        <strain evidence="2 3">DSM 27568</strain>
    </source>
</reference>
<dbReference type="PANTHER" id="PTHR34075:SF5">
    <property type="entry name" value="BLR3430 PROTEIN"/>
    <property type="match status" value="1"/>
</dbReference>
<dbReference type="InterPro" id="IPR012340">
    <property type="entry name" value="NA-bd_OB-fold"/>
</dbReference>
<comment type="caution">
    <text evidence="2">The sequence shown here is derived from an EMBL/GenBank/DDBJ whole genome shotgun (WGS) entry which is preliminary data.</text>
</comment>
<protein>
    <recommendedName>
        <fullName evidence="1">ChsH2 C-terminal OB-fold domain-containing protein</fullName>
    </recommendedName>
</protein>